<dbReference type="STRING" id="1205910.B005_3159"/>
<dbReference type="EMBL" id="CP003788">
    <property type="protein sequence ID" value="AFR06742.1"/>
    <property type="molecule type" value="Genomic_DNA"/>
</dbReference>
<dbReference type="Proteomes" id="UP000003779">
    <property type="component" value="Chromosome"/>
</dbReference>
<dbReference type="AlphaFoldDB" id="J7L8E4"/>
<name>J7L8E4_NOCAA</name>
<dbReference type="KEGG" id="nal:B005_3159"/>
<reference evidence="2 3" key="1">
    <citation type="journal article" date="2012" name="J. Bacteriol.">
        <title>Whole-Genome Sequence of Nocardiopsis alba Strain ATCC BAA-2165, Associated with Honeybees.</title>
        <authorList>
            <person name="Qiao J."/>
            <person name="Chen L."/>
            <person name="Li Y."/>
            <person name="Wang J."/>
            <person name="Zhang W."/>
            <person name="Chen S."/>
        </authorList>
    </citation>
    <scope>NUCLEOTIDE SEQUENCE [LARGE SCALE GENOMIC DNA]</scope>
    <source>
        <strain evidence="3">ATCC BAA-2165 / BE74</strain>
    </source>
</reference>
<organism evidence="2 3">
    <name type="scientific">Nocardiopsis alba (strain ATCC BAA-2165 / BE74)</name>
    <dbReference type="NCBI Taxonomy" id="1205910"/>
    <lineage>
        <taxon>Bacteria</taxon>
        <taxon>Bacillati</taxon>
        <taxon>Actinomycetota</taxon>
        <taxon>Actinomycetes</taxon>
        <taxon>Streptosporangiales</taxon>
        <taxon>Nocardiopsidaceae</taxon>
        <taxon>Nocardiopsis</taxon>
    </lineage>
</organism>
<protein>
    <submittedName>
        <fullName evidence="2">Uncharacterized protein</fullName>
    </submittedName>
</protein>
<proteinExistence type="predicted"/>
<reference evidence="3" key="2">
    <citation type="submission" date="2012-08" db="EMBL/GenBank/DDBJ databases">
        <title>Whole-genome sequence of Nocardiopsis alba strain ATCC BAA-2165 associated with honeybees.</title>
        <authorList>
            <person name="Qiao J."/>
            <person name="Chen L."/>
            <person name="Li Y."/>
            <person name="Wang J."/>
            <person name="Zhang W."/>
            <person name="Chen S."/>
        </authorList>
    </citation>
    <scope>NUCLEOTIDE SEQUENCE [LARGE SCALE GENOMIC DNA]</scope>
    <source>
        <strain evidence="3">ATCC BAA-2165 / BE74</strain>
    </source>
</reference>
<evidence type="ECO:0000256" key="1">
    <source>
        <dbReference type="SAM" id="MobiDB-lite"/>
    </source>
</evidence>
<evidence type="ECO:0000313" key="3">
    <source>
        <dbReference type="Proteomes" id="UP000003779"/>
    </source>
</evidence>
<feature type="region of interest" description="Disordered" evidence="1">
    <location>
        <begin position="1"/>
        <end position="21"/>
    </location>
</feature>
<evidence type="ECO:0000313" key="2">
    <source>
        <dbReference type="EMBL" id="AFR06742.1"/>
    </source>
</evidence>
<accession>J7L8E4</accession>
<dbReference type="PATRIC" id="fig|1205910.3.peg.2981"/>
<sequence length="70" mass="7815">MRHGFHRLLRSRPGRRCKGNSRLGQTIFAGLAGSHRRVRFDTSDDVAHGRLAVSYGLGSAHDRRPSLSFV</sequence>
<gene>
    <name evidence="2" type="ordered locus">B005_3159</name>
</gene>
<feature type="compositionally biased region" description="Basic residues" evidence="1">
    <location>
        <begin position="1"/>
        <end position="19"/>
    </location>
</feature>
<dbReference type="HOGENOM" id="CLU_2753811_0_0_11"/>